<accession>A0ACD3AAP9</accession>
<sequence>MAHIQYTYLHVFLFFFCGWDVLYYIYTYTYFRLFSIIHLVREELAFICLYLDRILDYGFGVLPYVCGVYRHGIDLTLMSTNAIG</sequence>
<evidence type="ECO:0000313" key="2">
    <source>
        <dbReference type="Proteomes" id="UP000308600"/>
    </source>
</evidence>
<organism evidence="1 2">
    <name type="scientific">Pluteus cervinus</name>
    <dbReference type="NCBI Taxonomy" id="181527"/>
    <lineage>
        <taxon>Eukaryota</taxon>
        <taxon>Fungi</taxon>
        <taxon>Dikarya</taxon>
        <taxon>Basidiomycota</taxon>
        <taxon>Agaricomycotina</taxon>
        <taxon>Agaricomycetes</taxon>
        <taxon>Agaricomycetidae</taxon>
        <taxon>Agaricales</taxon>
        <taxon>Pluteineae</taxon>
        <taxon>Pluteaceae</taxon>
        <taxon>Pluteus</taxon>
    </lineage>
</organism>
<keyword evidence="2" id="KW-1185">Reference proteome</keyword>
<name>A0ACD3AAP9_9AGAR</name>
<protein>
    <submittedName>
        <fullName evidence="1">Uncharacterized protein</fullName>
    </submittedName>
</protein>
<gene>
    <name evidence="1" type="ORF">BDN72DRAFT_345499</name>
</gene>
<dbReference type="EMBL" id="ML208548">
    <property type="protein sequence ID" value="TFK62948.1"/>
    <property type="molecule type" value="Genomic_DNA"/>
</dbReference>
<dbReference type="Proteomes" id="UP000308600">
    <property type="component" value="Unassembled WGS sequence"/>
</dbReference>
<proteinExistence type="predicted"/>
<evidence type="ECO:0000313" key="1">
    <source>
        <dbReference type="EMBL" id="TFK62948.1"/>
    </source>
</evidence>
<reference evidence="1 2" key="1">
    <citation type="journal article" date="2019" name="Nat. Ecol. Evol.">
        <title>Megaphylogeny resolves global patterns of mushroom evolution.</title>
        <authorList>
            <person name="Varga T."/>
            <person name="Krizsan K."/>
            <person name="Foldi C."/>
            <person name="Dima B."/>
            <person name="Sanchez-Garcia M."/>
            <person name="Sanchez-Ramirez S."/>
            <person name="Szollosi G.J."/>
            <person name="Szarkandi J.G."/>
            <person name="Papp V."/>
            <person name="Albert L."/>
            <person name="Andreopoulos W."/>
            <person name="Angelini C."/>
            <person name="Antonin V."/>
            <person name="Barry K.W."/>
            <person name="Bougher N.L."/>
            <person name="Buchanan P."/>
            <person name="Buyck B."/>
            <person name="Bense V."/>
            <person name="Catcheside P."/>
            <person name="Chovatia M."/>
            <person name="Cooper J."/>
            <person name="Damon W."/>
            <person name="Desjardin D."/>
            <person name="Finy P."/>
            <person name="Geml J."/>
            <person name="Haridas S."/>
            <person name="Hughes K."/>
            <person name="Justo A."/>
            <person name="Karasinski D."/>
            <person name="Kautmanova I."/>
            <person name="Kiss B."/>
            <person name="Kocsube S."/>
            <person name="Kotiranta H."/>
            <person name="LaButti K.M."/>
            <person name="Lechner B.E."/>
            <person name="Liimatainen K."/>
            <person name="Lipzen A."/>
            <person name="Lukacs Z."/>
            <person name="Mihaltcheva S."/>
            <person name="Morgado L.N."/>
            <person name="Niskanen T."/>
            <person name="Noordeloos M.E."/>
            <person name="Ohm R.A."/>
            <person name="Ortiz-Santana B."/>
            <person name="Ovrebo C."/>
            <person name="Racz N."/>
            <person name="Riley R."/>
            <person name="Savchenko A."/>
            <person name="Shiryaev A."/>
            <person name="Soop K."/>
            <person name="Spirin V."/>
            <person name="Szebenyi C."/>
            <person name="Tomsovsky M."/>
            <person name="Tulloss R.E."/>
            <person name="Uehling J."/>
            <person name="Grigoriev I.V."/>
            <person name="Vagvolgyi C."/>
            <person name="Papp T."/>
            <person name="Martin F.M."/>
            <person name="Miettinen O."/>
            <person name="Hibbett D.S."/>
            <person name="Nagy L.G."/>
        </authorList>
    </citation>
    <scope>NUCLEOTIDE SEQUENCE [LARGE SCALE GENOMIC DNA]</scope>
    <source>
        <strain evidence="1 2">NL-1719</strain>
    </source>
</reference>